<dbReference type="InterPro" id="IPR024786">
    <property type="entry name" value="TORC"/>
</dbReference>
<dbReference type="InterPro" id="IPR024784">
    <property type="entry name" value="TORC_M"/>
</dbReference>
<dbReference type="GO" id="GO:0051289">
    <property type="term" value="P:protein homotetramerization"/>
    <property type="evidence" value="ECO:0007669"/>
    <property type="project" value="InterPro"/>
</dbReference>
<dbReference type="EMBL" id="VCAZ01000051">
    <property type="protein sequence ID" value="TSM94627.1"/>
    <property type="molecule type" value="Genomic_DNA"/>
</dbReference>
<dbReference type="GO" id="GO:0045944">
    <property type="term" value="P:positive regulation of transcription by RNA polymerase II"/>
    <property type="evidence" value="ECO:0007669"/>
    <property type="project" value="TreeGrafter"/>
</dbReference>
<evidence type="ECO:0000259" key="11">
    <source>
        <dbReference type="PROSITE" id="PS50097"/>
    </source>
</evidence>
<dbReference type="AlphaFoldDB" id="A0A556U5M0"/>
<keyword evidence="4" id="KW-0963">Cytoplasm</keyword>
<dbReference type="InterPro" id="IPR011333">
    <property type="entry name" value="SKP1/BTB/POZ_sf"/>
</dbReference>
<feature type="compositionally biased region" description="Acidic residues" evidence="10">
    <location>
        <begin position="240"/>
        <end position="250"/>
    </location>
</feature>
<dbReference type="Pfam" id="PF00651">
    <property type="entry name" value="BTB"/>
    <property type="match status" value="1"/>
</dbReference>
<keyword evidence="9" id="KW-0539">Nucleus</keyword>
<keyword evidence="6" id="KW-0805">Transcription regulation</keyword>
<feature type="region of interest" description="Disordered" evidence="10">
    <location>
        <begin position="365"/>
        <end position="386"/>
    </location>
</feature>
<gene>
    <name evidence="12" type="ORF">Baya_8422</name>
</gene>
<feature type="domain" description="BTB" evidence="11">
    <location>
        <begin position="53"/>
        <end position="79"/>
    </location>
</feature>
<evidence type="ECO:0000256" key="1">
    <source>
        <dbReference type="ARBA" id="ARBA00004123"/>
    </source>
</evidence>
<dbReference type="GO" id="GO:0005634">
    <property type="term" value="C:nucleus"/>
    <property type="evidence" value="ECO:0007669"/>
    <property type="project" value="UniProtKB-SubCell"/>
</dbReference>
<keyword evidence="7" id="KW-0010">Activator</keyword>
<feature type="compositionally biased region" description="Low complexity" evidence="10">
    <location>
        <begin position="434"/>
        <end position="451"/>
    </location>
</feature>
<evidence type="ECO:0000256" key="6">
    <source>
        <dbReference type="ARBA" id="ARBA00023015"/>
    </source>
</evidence>
<evidence type="ECO:0000256" key="3">
    <source>
        <dbReference type="ARBA" id="ARBA00007167"/>
    </source>
</evidence>
<dbReference type="PANTHER" id="PTHR13589:SF14">
    <property type="entry name" value="CREB-REGULATED TRANSCRIPTION COACTIVATOR 1"/>
    <property type="match status" value="1"/>
</dbReference>
<keyword evidence="13" id="KW-1185">Reference proteome</keyword>
<evidence type="ECO:0000256" key="9">
    <source>
        <dbReference type="ARBA" id="ARBA00023242"/>
    </source>
</evidence>
<sequence length="621" mass="67045">MAELDGGEFSTTRSQSSMANNKNSTLRCTFSAPSHSSSLLRGLSALRDQGQLLDVELTVDNERFQVHKAVLASCSDYFRRRRSSRLAQKVCFGEERKMATSNNPRKFSEKIALHNQKQAEETAAFEEVMKDLSITRAARLQLQKTQYLQLGQNRAQGYGGSLPNVNQIGNSNTDLPFQTYIDSCPYGSVYLSPPPDTSWRRTNSDSALHQSAMNPAQQDSFVGGSQELQPKRVVLLTPPDTEEPETEMEKDDQKASLHPKSHDVPGINIFPSPDQEINATLMPAAHNSTGGSLPDLTNIQFPPPLPTPLDPDDPVTFSAPSTSSSTGNLSTNLTHLGISAASHVAASNPTSAGTGLTLNIDVQQQQPCPQQLSPTLSPTLSPQMPISQPIAMDSMSLEQQLSQYSLLSLLSDLQKQQQTLPQNIRLIQLPPISVSSTSSPTQTSLSSQSPTATNAPASTQYRNQTGSPANQSPTSPVSNQGFSPGGSPQLEQFNMNMIENSSSSNSLYNPCSTLNYTQAAMMGLTGSHGSLQDTQQLGYSNHGNIPNIILTVTGESPPSLSKELSNSLASVGDVSFDADSQFPLDELKIDPLTLDGLHMLNDPDIVLADPATEDTFRMDRL</sequence>
<reference evidence="12 13" key="1">
    <citation type="journal article" date="2019" name="Genome Biol. Evol.">
        <title>Whole-Genome Sequencing of the Giant Devil Catfish, Bagarius yarrelli.</title>
        <authorList>
            <person name="Jiang W."/>
            <person name="Lv Y."/>
            <person name="Cheng L."/>
            <person name="Yang K."/>
            <person name="Chao B."/>
            <person name="Wang X."/>
            <person name="Li Y."/>
            <person name="Pan X."/>
            <person name="You X."/>
            <person name="Zhang Y."/>
            <person name="Yang J."/>
            <person name="Li J."/>
            <person name="Zhang X."/>
            <person name="Liu S."/>
            <person name="Sun C."/>
            <person name="Yang J."/>
            <person name="Shi Q."/>
        </authorList>
    </citation>
    <scope>NUCLEOTIDE SEQUENCE [LARGE SCALE GENOMIC DNA]</scope>
    <source>
        <strain evidence="12">JWS20170419001</strain>
        <tissue evidence="12">Muscle</tissue>
    </source>
</reference>
<feature type="region of interest" description="Disordered" evidence="10">
    <location>
        <begin position="238"/>
        <end position="266"/>
    </location>
</feature>
<evidence type="ECO:0000256" key="7">
    <source>
        <dbReference type="ARBA" id="ARBA00023159"/>
    </source>
</evidence>
<dbReference type="Gene3D" id="3.30.710.10">
    <property type="entry name" value="Potassium Channel Kv1.1, Chain A"/>
    <property type="match status" value="1"/>
</dbReference>
<protein>
    <submittedName>
        <fullName evidence="12">CREB-regulated transcription coactivator 1</fullName>
    </submittedName>
</protein>
<accession>A0A556U5M0</accession>
<dbReference type="InterPro" id="IPR000210">
    <property type="entry name" value="BTB/POZ_dom"/>
</dbReference>
<dbReference type="Proteomes" id="UP000319801">
    <property type="component" value="Unassembled WGS sequence"/>
</dbReference>
<dbReference type="PANTHER" id="PTHR13589">
    <property type="entry name" value="CREB-REGULATED TRANSCRIPTION COACTIVATOR"/>
    <property type="match status" value="1"/>
</dbReference>
<feature type="compositionally biased region" description="Basic and acidic residues" evidence="10">
    <location>
        <begin position="251"/>
        <end position="263"/>
    </location>
</feature>
<evidence type="ECO:0000313" key="12">
    <source>
        <dbReference type="EMBL" id="TSM94627.1"/>
    </source>
</evidence>
<dbReference type="GO" id="GO:0008140">
    <property type="term" value="F:cAMP response element binding protein binding"/>
    <property type="evidence" value="ECO:0007669"/>
    <property type="project" value="InterPro"/>
</dbReference>
<comment type="subcellular location">
    <subcellularLocation>
        <location evidence="2">Cytoplasm</location>
    </subcellularLocation>
    <subcellularLocation>
        <location evidence="1">Nucleus</location>
    </subcellularLocation>
</comment>
<evidence type="ECO:0000313" key="13">
    <source>
        <dbReference type="Proteomes" id="UP000319801"/>
    </source>
</evidence>
<name>A0A556U5M0_BAGYA</name>
<feature type="compositionally biased region" description="Polar residues" evidence="10">
    <location>
        <begin position="9"/>
        <end position="22"/>
    </location>
</feature>
<keyword evidence="8" id="KW-0804">Transcription</keyword>
<keyword evidence="5" id="KW-0597">Phosphoprotein</keyword>
<evidence type="ECO:0000256" key="8">
    <source>
        <dbReference type="ARBA" id="ARBA00023163"/>
    </source>
</evidence>
<evidence type="ECO:0000256" key="5">
    <source>
        <dbReference type="ARBA" id="ARBA00022553"/>
    </source>
</evidence>
<proteinExistence type="inferred from homology"/>
<dbReference type="PROSITE" id="PS50097">
    <property type="entry name" value="BTB"/>
    <property type="match status" value="1"/>
</dbReference>
<dbReference type="OrthoDB" id="8947034at2759"/>
<dbReference type="Pfam" id="PF12884">
    <property type="entry name" value="TORC_N"/>
    <property type="match status" value="1"/>
</dbReference>
<feature type="compositionally biased region" description="Low complexity" evidence="10">
    <location>
        <begin position="365"/>
        <end position="378"/>
    </location>
</feature>
<dbReference type="Pfam" id="PF12885">
    <property type="entry name" value="TORC_M"/>
    <property type="match status" value="1"/>
</dbReference>
<feature type="region of interest" description="Disordered" evidence="10">
    <location>
        <begin position="1"/>
        <end position="22"/>
    </location>
</feature>
<feature type="region of interest" description="Disordered" evidence="10">
    <location>
        <begin position="434"/>
        <end position="491"/>
    </location>
</feature>
<evidence type="ECO:0000256" key="2">
    <source>
        <dbReference type="ARBA" id="ARBA00004496"/>
    </source>
</evidence>
<dbReference type="Pfam" id="PF12886">
    <property type="entry name" value="TORC_C"/>
    <property type="match status" value="1"/>
</dbReference>
<organism evidence="12 13">
    <name type="scientific">Bagarius yarrelli</name>
    <name type="common">Goonch</name>
    <name type="synonym">Bagrus yarrelli</name>
    <dbReference type="NCBI Taxonomy" id="175774"/>
    <lineage>
        <taxon>Eukaryota</taxon>
        <taxon>Metazoa</taxon>
        <taxon>Chordata</taxon>
        <taxon>Craniata</taxon>
        <taxon>Vertebrata</taxon>
        <taxon>Euteleostomi</taxon>
        <taxon>Actinopterygii</taxon>
        <taxon>Neopterygii</taxon>
        <taxon>Teleostei</taxon>
        <taxon>Ostariophysi</taxon>
        <taxon>Siluriformes</taxon>
        <taxon>Sisoridae</taxon>
        <taxon>Sisorinae</taxon>
        <taxon>Bagarius</taxon>
    </lineage>
</organism>
<feature type="compositionally biased region" description="Polar residues" evidence="10">
    <location>
        <begin position="452"/>
        <end position="482"/>
    </location>
</feature>
<dbReference type="GO" id="GO:0005737">
    <property type="term" value="C:cytoplasm"/>
    <property type="evidence" value="ECO:0007669"/>
    <property type="project" value="UniProtKB-SubCell"/>
</dbReference>
<evidence type="ECO:0000256" key="4">
    <source>
        <dbReference type="ARBA" id="ARBA00022490"/>
    </source>
</evidence>
<dbReference type="SUPFAM" id="SSF54695">
    <property type="entry name" value="POZ domain"/>
    <property type="match status" value="1"/>
</dbReference>
<evidence type="ECO:0000256" key="10">
    <source>
        <dbReference type="SAM" id="MobiDB-lite"/>
    </source>
</evidence>
<dbReference type="InterPro" id="IPR024783">
    <property type="entry name" value="TORC_N"/>
</dbReference>
<comment type="similarity">
    <text evidence="3">Belongs to the TORC family.</text>
</comment>
<dbReference type="InterPro" id="IPR024785">
    <property type="entry name" value="TORC_C"/>
</dbReference>
<comment type="caution">
    <text evidence="12">The sequence shown here is derived from an EMBL/GenBank/DDBJ whole genome shotgun (WGS) entry which is preliminary data.</text>
</comment>